<proteinExistence type="predicted"/>
<dbReference type="EMBL" id="JAVYII010000010">
    <property type="protein sequence ID" value="MDT9595167.1"/>
    <property type="molecule type" value="Genomic_DNA"/>
</dbReference>
<keyword evidence="1" id="KW-1133">Transmembrane helix</keyword>
<evidence type="ECO:0000313" key="3">
    <source>
        <dbReference type="Proteomes" id="UP001268542"/>
    </source>
</evidence>
<feature type="transmembrane region" description="Helical" evidence="1">
    <location>
        <begin position="117"/>
        <end position="141"/>
    </location>
</feature>
<evidence type="ECO:0000313" key="2">
    <source>
        <dbReference type="EMBL" id="MDT9595167.1"/>
    </source>
</evidence>
<gene>
    <name evidence="2" type="ORF">RDV89_18915</name>
</gene>
<comment type="caution">
    <text evidence="2">The sequence shown here is derived from an EMBL/GenBank/DDBJ whole genome shotgun (WGS) entry which is preliminary data.</text>
</comment>
<keyword evidence="1" id="KW-0812">Transmembrane</keyword>
<name>A0ABU3Q2A5_9ACTN</name>
<evidence type="ECO:0000256" key="1">
    <source>
        <dbReference type="SAM" id="Phobius"/>
    </source>
</evidence>
<evidence type="ECO:0008006" key="4">
    <source>
        <dbReference type="Google" id="ProtNLM"/>
    </source>
</evidence>
<keyword evidence="3" id="KW-1185">Reference proteome</keyword>
<organism evidence="2 3">
    <name type="scientific">Nocardioides imazamoxiresistens</name>
    <dbReference type="NCBI Taxonomy" id="3231893"/>
    <lineage>
        <taxon>Bacteria</taxon>
        <taxon>Bacillati</taxon>
        <taxon>Actinomycetota</taxon>
        <taxon>Actinomycetes</taxon>
        <taxon>Propionibacteriales</taxon>
        <taxon>Nocardioidaceae</taxon>
        <taxon>Nocardioides</taxon>
    </lineage>
</organism>
<keyword evidence="1" id="KW-0472">Membrane</keyword>
<reference evidence="2 3" key="1">
    <citation type="submission" date="2023-08" db="EMBL/GenBank/DDBJ databases">
        <title>Nocardioides seae sp. nov., a bacterium isolated from a soil.</title>
        <authorList>
            <person name="Wang X."/>
        </authorList>
    </citation>
    <scope>NUCLEOTIDE SEQUENCE [LARGE SCALE GENOMIC DNA]</scope>
    <source>
        <strain evidence="2 3">YZH12</strain>
    </source>
</reference>
<protein>
    <recommendedName>
        <fullName evidence="4">VTT domain-containing protein</fullName>
    </recommendedName>
</protein>
<accession>A0ABU3Q2A5</accession>
<sequence>MSVGSALIPLINIEAYLVGIGALSAGGVVGLAIAAGVGQSLGKIVWYEVARRGVDSAWAQRKLSSPKVRPVYDRWVARMEGRPWFGGAVMFAAAFVGVPPLLVMAAVGGALRMPLVVFVPTIVVGRTLRFWLILVGVHVAIG</sequence>
<dbReference type="Proteomes" id="UP001268542">
    <property type="component" value="Unassembled WGS sequence"/>
</dbReference>
<feature type="transmembrane region" description="Helical" evidence="1">
    <location>
        <begin position="84"/>
        <end position="111"/>
    </location>
</feature>
<dbReference type="RefSeq" id="WP_315735648.1">
    <property type="nucleotide sequence ID" value="NZ_JAVYII010000010.1"/>
</dbReference>
<feature type="transmembrane region" description="Helical" evidence="1">
    <location>
        <begin position="15"/>
        <end position="37"/>
    </location>
</feature>